<keyword evidence="7 8" id="KW-0093">Biotin biosynthesis</keyword>
<reference evidence="11" key="1">
    <citation type="submission" date="2017-02" db="EMBL/GenBank/DDBJ databases">
        <authorList>
            <person name="Varghese N."/>
            <person name="Submissions S."/>
        </authorList>
    </citation>
    <scope>NUCLEOTIDE SEQUENCE [LARGE SCALE GENOMIC DNA]</scope>
    <source>
        <strain evidence="11">ATCC BAA-34</strain>
    </source>
</reference>
<evidence type="ECO:0000256" key="6">
    <source>
        <dbReference type="ARBA" id="ARBA00022691"/>
    </source>
</evidence>
<dbReference type="InterPro" id="IPR013216">
    <property type="entry name" value="Methyltransf_11"/>
</dbReference>
<dbReference type="PANTHER" id="PTHR13090:SF1">
    <property type="entry name" value="ARGININE-HYDROXYLASE NDUFAF5, MITOCHONDRIAL"/>
    <property type="match status" value="1"/>
</dbReference>
<evidence type="ECO:0000256" key="5">
    <source>
        <dbReference type="ARBA" id="ARBA00022679"/>
    </source>
</evidence>
<dbReference type="CDD" id="cd02440">
    <property type="entry name" value="AdoMet_MTases"/>
    <property type="match status" value="1"/>
</dbReference>
<dbReference type="PANTHER" id="PTHR13090">
    <property type="entry name" value="ARGININE-HYDROXYLASE NDUFAF5, MITOCHONDRIAL"/>
    <property type="match status" value="1"/>
</dbReference>
<evidence type="ECO:0000256" key="4">
    <source>
        <dbReference type="ARBA" id="ARBA00022603"/>
    </source>
</evidence>
<evidence type="ECO:0000256" key="1">
    <source>
        <dbReference type="ARBA" id="ARBA00000852"/>
    </source>
</evidence>
<evidence type="ECO:0000256" key="3">
    <source>
        <dbReference type="ARBA" id="ARBA00012327"/>
    </source>
</evidence>
<dbReference type="OrthoDB" id="9786194at2"/>
<dbReference type="Proteomes" id="UP000190102">
    <property type="component" value="Unassembled WGS sequence"/>
</dbReference>
<accession>A0A1T4R9F9</accession>
<dbReference type="HAMAP" id="MF_00835">
    <property type="entry name" value="BioC"/>
    <property type="match status" value="1"/>
</dbReference>
<dbReference type="EMBL" id="FUWR01000018">
    <property type="protein sequence ID" value="SKA12557.1"/>
    <property type="molecule type" value="Genomic_DNA"/>
</dbReference>
<proteinExistence type="inferred from homology"/>
<dbReference type="STRING" id="115783.SAMN02745119_02762"/>
<keyword evidence="6 8" id="KW-0949">S-adenosyl-L-methionine</keyword>
<dbReference type="Pfam" id="PF08241">
    <property type="entry name" value="Methyltransf_11"/>
    <property type="match status" value="1"/>
</dbReference>
<evidence type="ECO:0000256" key="7">
    <source>
        <dbReference type="ARBA" id="ARBA00022756"/>
    </source>
</evidence>
<organism evidence="10 11">
    <name type="scientific">Trichlorobacter thiogenes</name>
    <dbReference type="NCBI Taxonomy" id="115783"/>
    <lineage>
        <taxon>Bacteria</taxon>
        <taxon>Pseudomonadati</taxon>
        <taxon>Thermodesulfobacteriota</taxon>
        <taxon>Desulfuromonadia</taxon>
        <taxon>Geobacterales</taxon>
        <taxon>Geobacteraceae</taxon>
        <taxon>Trichlorobacter</taxon>
    </lineage>
</organism>
<dbReference type="InterPro" id="IPR011814">
    <property type="entry name" value="BioC"/>
</dbReference>
<dbReference type="GO" id="GO:0102130">
    <property type="term" value="F:malonyl-CoA methyltransferase activity"/>
    <property type="evidence" value="ECO:0007669"/>
    <property type="project" value="UniProtKB-EC"/>
</dbReference>
<protein>
    <recommendedName>
        <fullName evidence="3 8">Malonyl-[acyl-carrier protein] O-methyltransferase</fullName>
        <shortName evidence="8">Malonyl-ACP O-methyltransferase</shortName>
        <ecNumber evidence="3 8">2.1.1.197</ecNumber>
    </recommendedName>
    <alternativeName>
        <fullName evidence="8">Biotin synthesis protein BioC</fullName>
    </alternativeName>
</protein>
<evidence type="ECO:0000256" key="8">
    <source>
        <dbReference type="HAMAP-Rule" id="MF_00835"/>
    </source>
</evidence>
<keyword evidence="11" id="KW-1185">Reference proteome</keyword>
<dbReference type="GO" id="GO:0032259">
    <property type="term" value="P:methylation"/>
    <property type="evidence" value="ECO:0007669"/>
    <property type="project" value="UniProtKB-KW"/>
</dbReference>
<sequence>MTGIDRQRVQSSFHKGAEAYDQHTPVQQRVLQQLMQQIGQYPFAPNAAVLDVGCGTGRLLELLGHCFPDAVLTGLDLAPNMLQQAAVRLGGKARLIQGDAEQLPFADSSFQMVLSSSTFQWLDTLQCCFGEARRVLKPEGRFVFSLFGEGTLYELRESWQQALLNTGRERTEQNNGTHRFYSSDQVQQALELTGFRDVTVWSELEQVWYPDVPHLLQAIKRIGAGTSRPLSGGGLGWRRVLHEMAAIYYERFGTPDGVPVSYSVIYAAGRR</sequence>
<evidence type="ECO:0000313" key="11">
    <source>
        <dbReference type="Proteomes" id="UP000190102"/>
    </source>
</evidence>
<evidence type="ECO:0000256" key="2">
    <source>
        <dbReference type="ARBA" id="ARBA00004746"/>
    </source>
</evidence>
<dbReference type="UniPathway" id="UPA00078"/>
<dbReference type="SUPFAM" id="SSF53335">
    <property type="entry name" value="S-adenosyl-L-methionine-dependent methyltransferases"/>
    <property type="match status" value="1"/>
</dbReference>
<keyword evidence="5 8" id="KW-0808">Transferase</keyword>
<keyword evidence="4 8" id="KW-0489">Methyltransferase</keyword>
<name>A0A1T4R9F9_9BACT</name>
<dbReference type="EC" id="2.1.1.197" evidence="3 8"/>
<comment type="function">
    <text evidence="8">Converts the free carboxyl group of a malonyl-thioester to its methyl ester by transfer of a methyl group from S-adenosyl-L-methionine (SAM). It allows to synthesize pimeloyl-ACP via the fatty acid synthetic pathway.</text>
</comment>
<gene>
    <name evidence="8" type="primary">bioC</name>
    <name evidence="10" type="ORF">SAMN02745119_02762</name>
</gene>
<dbReference type="AlphaFoldDB" id="A0A1T4R9F9"/>
<comment type="catalytic activity">
    <reaction evidence="1 8">
        <text>malonyl-[ACP] + S-adenosyl-L-methionine = malonyl-[ACP] methyl ester + S-adenosyl-L-homocysteine</text>
        <dbReference type="Rhea" id="RHEA:17105"/>
        <dbReference type="Rhea" id="RHEA-COMP:9623"/>
        <dbReference type="Rhea" id="RHEA-COMP:9954"/>
        <dbReference type="ChEBI" id="CHEBI:57856"/>
        <dbReference type="ChEBI" id="CHEBI:59789"/>
        <dbReference type="ChEBI" id="CHEBI:78449"/>
        <dbReference type="ChEBI" id="CHEBI:78845"/>
        <dbReference type="EC" id="2.1.1.197"/>
    </reaction>
</comment>
<comment type="pathway">
    <text evidence="2 8">Cofactor biosynthesis; biotin biosynthesis.</text>
</comment>
<dbReference type="GO" id="GO:0008757">
    <property type="term" value="F:S-adenosylmethionine-dependent methyltransferase activity"/>
    <property type="evidence" value="ECO:0007669"/>
    <property type="project" value="InterPro"/>
</dbReference>
<dbReference type="GO" id="GO:0010340">
    <property type="term" value="F:carboxyl-O-methyltransferase activity"/>
    <property type="evidence" value="ECO:0007669"/>
    <property type="project" value="UniProtKB-UniRule"/>
</dbReference>
<feature type="domain" description="Methyltransferase type 11" evidence="9">
    <location>
        <begin position="50"/>
        <end position="144"/>
    </location>
</feature>
<comment type="similarity">
    <text evidence="8">Belongs to the methyltransferase superfamily.</text>
</comment>
<dbReference type="Gene3D" id="3.40.50.150">
    <property type="entry name" value="Vaccinia Virus protein VP39"/>
    <property type="match status" value="1"/>
</dbReference>
<dbReference type="RefSeq" id="WP_078790992.1">
    <property type="nucleotide sequence ID" value="NZ_FUWR01000018.1"/>
</dbReference>
<dbReference type="InterPro" id="IPR029063">
    <property type="entry name" value="SAM-dependent_MTases_sf"/>
</dbReference>
<evidence type="ECO:0000313" key="10">
    <source>
        <dbReference type="EMBL" id="SKA12557.1"/>
    </source>
</evidence>
<dbReference type="NCBIfam" id="TIGR02072">
    <property type="entry name" value="BioC"/>
    <property type="match status" value="1"/>
</dbReference>
<dbReference type="GO" id="GO:0009102">
    <property type="term" value="P:biotin biosynthetic process"/>
    <property type="evidence" value="ECO:0007669"/>
    <property type="project" value="UniProtKB-UniRule"/>
</dbReference>
<evidence type="ECO:0000259" key="9">
    <source>
        <dbReference type="Pfam" id="PF08241"/>
    </source>
</evidence>
<dbReference type="InterPro" id="IPR050602">
    <property type="entry name" value="Malonyl-ACP_OMT"/>
</dbReference>